<evidence type="ECO:0000313" key="2">
    <source>
        <dbReference type="EMBL" id="RFA95674.1"/>
    </source>
</evidence>
<reference evidence="1" key="2">
    <citation type="journal article" date="2020" name="bioRxiv">
        <title>A rank-normalized archaeal taxonomy based on genome phylogeny resolves widespread incomplete and uneven classifications.</title>
        <authorList>
            <person name="Rinke C."/>
            <person name="Chuvochina M."/>
            <person name="Mussig A.J."/>
            <person name="Chaumeil P.-A."/>
            <person name="Waite D.W."/>
            <person name="Whitman W.B."/>
            <person name="Parks D.H."/>
            <person name="Hugenholtz P."/>
        </authorList>
    </citation>
    <scope>NUCLEOTIDE SEQUENCE</scope>
    <source>
        <strain evidence="1">UBA8839</strain>
    </source>
</reference>
<proteinExistence type="predicted"/>
<evidence type="ECO:0000313" key="4">
    <source>
        <dbReference type="Proteomes" id="UP000256877"/>
    </source>
</evidence>
<dbReference type="Proteomes" id="UP000257123">
    <property type="component" value="Unassembled WGS sequence"/>
</dbReference>
<sequence>MAKRKEEKRGPTLFDFIEVKKEEKKETPPQGVDISEELYAFIKSAKRVGKEEVVKWAKTRGVSAGDFYKALEKLLAQRRIRKKLDDEGNLVYEPG</sequence>
<protein>
    <submittedName>
        <fullName evidence="3">Uncharacterized protein</fullName>
    </submittedName>
</protein>
<evidence type="ECO:0000313" key="1">
    <source>
        <dbReference type="EMBL" id="HII46474.1"/>
    </source>
</evidence>
<evidence type="ECO:0000313" key="3">
    <source>
        <dbReference type="EMBL" id="RFB00211.1"/>
    </source>
</evidence>
<organism evidence="3 4">
    <name type="scientific">Pyrobaculum aerophilum</name>
    <dbReference type="NCBI Taxonomy" id="13773"/>
    <lineage>
        <taxon>Archaea</taxon>
        <taxon>Thermoproteota</taxon>
        <taxon>Thermoprotei</taxon>
        <taxon>Thermoproteales</taxon>
        <taxon>Thermoproteaceae</taxon>
        <taxon>Pyrobaculum</taxon>
    </lineage>
</organism>
<reference evidence="4 5" key="1">
    <citation type="submission" date="2017-07" db="EMBL/GenBank/DDBJ databases">
        <title>Draft genome sequence of aerobic hyperthermophilic archaea, Pyrobaculum aerophilum YKB31 and YKB32.</title>
        <authorList>
            <person name="Mochizuki T."/>
            <person name="Berliner A.J."/>
            <person name="Yoshida-Takashima Y."/>
            <person name="Takaki Y."/>
            <person name="Nunoura T."/>
            <person name="Takai K."/>
        </authorList>
    </citation>
    <scope>NUCLEOTIDE SEQUENCE [LARGE SCALE GENOMIC DNA]</scope>
    <source>
        <strain evidence="2 5">YKB31</strain>
        <strain evidence="3 4">YKB32</strain>
    </source>
</reference>
<gene>
    <name evidence="2" type="ORF">CGL51_07225</name>
    <name evidence="3" type="ORF">CGL52_01065</name>
    <name evidence="1" type="ORF">HA333_03190</name>
</gene>
<evidence type="ECO:0000313" key="5">
    <source>
        <dbReference type="Proteomes" id="UP000257123"/>
    </source>
</evidence>
<dbReference type="OMA" id="LIYEAYG"/>
<dbReference type="EMBL" id="NMUF01000002">
    <property type="protein sequence ID" value="RFB00211.1"/>
    <property type="molecule type" value="Genomic_DNA"/>
</dbReference>
<accession>A0A371R6R0</accession>
<dbReference type="AlphaFoldDB" id="A0A371R6R0"/>
<dbReference type="EMBL" id="DUJP01000014">
    <property type="protein sequence ID" value="HII46474.1"/>
    <property type="molecule type" value="Genomic_DNA"/>
</dbReference>
<dbReference type="Proteomes" id="UP000256877">
    <property type="component" value="Unassembled WGS sequence"/>
</dbReference>
<comment type="caution">
    <text evidence="3">The sequence shown here is derived from an EMBL/GenBank/DDBJ whole genome shotgun (WGS) entry which is preliminary data.</text>
</comment>
<dbReference type="Proteomes" id="UP000651120">
    <property type="component" value="Unassembled WGS sequence"/>
</dbReference>
<dbReference type="EMBL" id="NMUE01000020">
    <property type="protein sequence ID" value="RFA95674.1"/>
    <property type="molecule type" value="Genomic_DNA"/>
</dbReference>
<dbReference type="GeneID" id="1465851"/>
<dbReference type="OrthoDB" id="28832at2157"/>
<dbReference type="RefSeq" id="WP_011008076.1">
    <property type="nucleotide sequence ID" value="NZ_DAIOPL010000011.1"/>
</dbReference>
<name>A0A371R6R0_9CREN</name>